<reference evidence="3" key="1">
    <citation type="submission" date="2020-02" db="EMBL/GenBank/DDBJ databases">
        <authorList>
            <person name="Meier V. D."/>
        </authorList>
    </citation>
    <scope>NUCLEOTIDE SEQUENCE</scope>
    <source>
        <strain evidence="3">AVDCRST_MAG93</strain>
    </source>
</reference>
<organism evidence="3">
    <name type="scientific">uncultured Chloroflexia bacterium</name>
    <dbReference type="NCBI Taxonomy" id="1672391"/>
    <lineage>
        <taxon>Bacteria</taxon>
        <taxon>Bacillati</taxon>
        <taxon>Chloroflexota</taxon>
        <taxon>Chloroflexia</taxon>
        <taxon>environmental samples</taxon>
    </lineage>
</organism>
<accession>A0A6J4L414</accession>
<evidence type="ECO:0000259" key="2">
    <source>
        <dbReference type="Pfam" id="PF01206"/>
    </source>
</evidence>
<sequence length="83" mass="9093">MSAQAKANLPIMELDLRGNICPGPTADTLAALKKLPPGGRLAVITDYLPARQTIPRLLEERGCSWQITEDDGKTFRMEIVKGE</sequence>
<protein>
    <recommendedName>
        <fullName evidence="2">UPF0033 domain-containing protein</fullName>
    </recommendedName>
</protein>
<name>A0A6J4L414_9CHLR</name>
<dbReference type="CDD" id="cd00291">
    <property type="entry name" value="SirA_YedF_YeeD"/>
    <property type="match status" value="1"/>
</dbReference>
<dbReference type="PANTHER" id="PTHR33279:SF6">
    <property type="entry name" value="SULFUR CARRIER PROTEIN YEDF-RELATED"/>
    <property type="match status" value="1"/>
</dbReference>
<feature type="domain" description="UPF0033" evidence="2">
    <location>
        <begin position="12"/>
        <end position="81"/>
    </location>
</feature>
<dbReference type="SUPFAM" id="SSF64307">
    <property type="entry name" value="SirA-like"/>
    <property type="match status" value="1"/>
</dbReference>
<dbReference type="AlphaFoldDB" id="A0A6J4L414"/>
<dbReference type="InterPro" id="IPR001455">
    <property type="entry name" value="TusA-like"/>
</dbReference>
<gene>
    <name evidence="3" type="ORF">AVDCRST_MAG93-5803</name>
</gene>
<evidence type="ECO:0000256" key="1">
    <source>
        <dbReference type="ARBA" id="ARBA00008984"/>
    </source>
</evidence>
<dbReference type="InterPro" id="IPR036868">
    <property type="entry name" value="TusA-like_sf"/>
</dbReference>
<evidence type="ECO:0000313" key="3">
    <source>
        <dbReference type="EMBL" id="CAA9322307.1"/>
    </source>
</evidence>
<proteinExistence type="inferred from homology"/>
<comment type="similarity">
    <text evidence="1">Belongs to the sulfur carrier protein TusA family.</text>
</comment>
<dbReference type="EMBL" id="CADCTR010001955">
    <property type="protein sequence ID" value="CAA9322307.1"/>
    <property type="molecule type" value="Genomic_DNA"/>
</dbReference>
<dbReference type="Gene3D" id="3.30.110.40">
    <property type="entry name" value="TusA-like domain"/>
    <property type="match status" value="1"/>
</dbReference>
<dbReference type="PANTHER" id="PTHR33279">
    <property type="entry name" value="SULFUR CARRIER PROTEIN YEDF-RELATED"/>
    <property type="match status" value="1"/>
</dbReference>
<dbReference type="Pfam" id="PF01206">
    <property type="entry name" value="TusA"/>
    <property type="match status" value="1"/>
</dbReference>